<name>A0A401P5S9_SCYTO</name>
<evidence type="ECO:0000256" key="2">
    <source>
        <dbReference type="ARBA" id="ARBA00004496"/>
    </source>
</evidence>
<protein>
    <recommendedName>
        <fullName evidence="5">RING-type E3 ubiquitin transferase</fullName>
        <ecNumber evidence="5">2.3.2.27</ecNumber>
    </recommendedName>
</protein>
<accession>A0A401P5S9</accession>
<dbReference type="Gene3D" id="3.30.40.10">
    <property type="entry name" value="Zinc/RING finger domain, C3HC4 (zinc finger)"/>
    <property type="match status" value="1"/>
</dbReference>
<dbReference type="InterPro" id="IPR020457">
    <property type="entry name" value="Znf_B-box_chordata"/>
</dbReference>
<dbReference type="Pfam" id="PF00622">
    <property type="entry name" value="SPRY"/>
    <property type="match status" value="1"/>
</dbReference>
<dbReference type="SMART" id="SM00449">
    <property type="entry name" value="SPRY"/>
    <property type="match status" value="1"/>
</dbReference>
<dbReference type="SMART" id="SM00589">
    <property type="entry name" value="PRY"/>
    <property type="match status" value="1"/>
</dbReference>
<dbReference type="PROSITE" id="PS50188">
    <property type="entry name" value="B302_SPRY"/>
    <property type="match status" value="1"/>
</dbReference>
<dbReference type="PROSITE" id="PS50119">
    <property type="entry name" value="ZF_BBOX"/>
    <property type="match status" value="1"/>
</dbReference>
<evidence type="ECO:0000259" key="15">
    <source>
        <dbReference type="PROSITE" id="PS50119"/>
    </source>
</evidence>
<dbReference type="OMA" id="CEIRENL"/>
<keyword evidence="18" id="KW-1185">Reference proteome</keyword>
<dbReference type="PRINTS" id="PR01406">
    <property type="entry name" value="BBOXZNFINGER"/>
</dbReference>
<dbReference type="FunFam" id="2.60.120.920:FF:000004">
    <property type="entry name" value="Butyrophilin subfamily 1 member A1"/>
    <property type="match status" value="1"/>
</dbReference>
<keyword evidence="11" id="KW-0862">Zinc</keyword>
<proteinExistence type="inferred from homology"/>
<evidence type="ECO:0000256" key="5">
    <source>
        <dbReference type="ARBA" id="ARBA00012483"/>
    </source>
</evidence>
<dbReference type="EMBL" id="BFAA01007220">
    <property type="protein sequence ID" value="GCB68456.1"/>
    <property type="molecule type" value="Genomic_DNA"/>
</dbReference>
<dbReference type="Proteomes" id="UP000288216">
    <property type="component" value="Unassembled WGS sequence"/>
</dbReference>
<comment type="catalytic activity">
    <reaction evidence="1">
        <text>S-ubiquitinyl-[E2 ubiquitin-conjugating enzyme]-L-cysteine + [acceptor protein]-L-lysine = [E2 ubiquitin-conjugating enzyme]-L-cysteine + N(6)-ubiquitinyl-[acceptor protein]-L-lysine.</text>
        <dbReference type="EC" id="2.3.2.27"/>
    </reaction>
</comment>
<dbReference type="InterPro" id="IPR043136">
    <property type="entry name" value="B30.2/SPRY_sf"/>
</dbReference>
<dbReference type="PROSITE" id="PS00518">
    <property type="entry name" value="ZF_RING_1"/>
    <property type="match status" value="1"/>
</dbReference>
<evidence type="ECO:0000259" key="14">
    <source>
        <dbReference type="PROSITE" id="PS50089"/>
    </source>
</evidence>
<dbReference type="Pfam" id="PF00643">
    <property type="entry name" value="zf-B_box"/>
    <property type="match status" value="1"/>
</dbReference>
<comment type="similarity">
    <text evidence="4">Belongs to the TRIM/RBCC family.</text>
</comment>
<dbReference type="InterPro" id="IPR013083">
    <property type="entry name" value="Znf_RING/FYVE/PHD"/>
</dbReference>
<comment type="pathway">
    <text evidence="3">Protein modification; protein ubiquitination.</text>
</comment>
<dbReference type="STRING" id="75743.A0A401P5S9"/>
<evidence type="ECO:0000256" key="6">
    <source>
        <dbReference type="ARBA" id="ARBA00022490"/>
    </source>
</evidence>
<dbReference type="PRINTS" id="PR01407">
    <property type="entry name" value="BUTYPHLNCDUF"/>
</dbReference>
<evidence type="ECO:0000256" key="11">
    <source>
        <dbReference type="ARBA" id="ARBA00022833"/>
    </source>
</evidence>
<evidence type="ECO:0000256" key="3">
    <source>
        <dbReference type="ARBA" id="ARBA00004906"/>
    </source>
</evidence>
<evidence type="ECO:0000256" key="9">
    <source>
        <dbReference type="ARBA" id="ARBA00022771"/>
    </source>
</evidence>
<dbReference type="PROSITE" id="PS50089">
    <property type="entry name" value="ZF_RING_2"/>
    <property type="match status" value="1"/>
</dbReference>
<dbReference type="Pfam" id="PF15227">
    <property type="entry name" value="zf-C3HC4_4"/>
    <property type="match status" value="1"/>
</dbReference>
<dbReference type="OrthoDB" id="6270329at2759"/>
<dbReference type="InterPro" id="IPR013320">
    <property type="entry name" value="ConA-like_dom_sf"/>
</dbReference>
<dbReference type="InterPro" id="IPR017907">
    <property type="entry name" value="Znf_RING_CS"/>
</dbReference>
<keyword evidence="7" id="KW-0808">Transferase</keyword>
<feature type="domain" description="B30.2/SPRY" evidence="16">
    <location>
        <begin position="273"/>
        <end position="467"/>
    </location>
</feature>
<dbReference type="GO" id="GO:0005737">
    <property type="term" value="C:cytoplasm"/>
    <property type="evidence" value="ECO:0007669"/>
    <property type="project" value="UniProtKB-SubCell"/>
</dbReference>
<reference evidence="17 18" key="1">
    <citation type="journal article" date="2018" name="Nat. Ecol. Evol.">
        <title>Shark genomes provide insights into elasmobranch evolution and the origin of vertebrates.</title>
        <authorList>
            <person name="Hara Y"/>
            <person name="Yamaguchi K"/>
            <person name="Onimaru K"/>
            <person name="Kadota M"/>
            <person name="Koyanagi M"/>
            <person name="Keeley SD"/>
            <person name="Tatsumi K"/>
            <person name="Tanaka K"/>
            <person name="Motone F"/>
            <person name="Kageyama Y"/>
            <person name="Nozu R"/>
            <person name="Adachi N"/>
            <person name="Nishimura O"/>
            <person name="Nakagawa R"/>
            <person name="Tanegashima C"/>
            <person name="Kiyatake I"/>
            <person name="Matsumoto R"/>
            <person name="Murakumo K"/>
            <person name="Nishida K"/>
            <person name="Terakita A"/>
            <person name="Kuratani S"/>
            <person name="Sato K"/>
            <person name="Hyodo S Kuraku.S."/>
        </authorList>
    </citation>
    <scope>NUCLEOTIDE SEQUENCE [LARGE SCALE GENOMIC DNA]</scope>
</reference>
<feature type="domain" description="B box-type" evidence="15">
    <location>
        <begin position="86"/>
        <end position="127"/>
    </location>
</feature>
<comment type="subcellular location">
    <subcellularLocation>
        <location evidence="2">Cytoplasm</location>
    </subcellularLocation>
</comment>
<dbReference type="InterPro" id="IPR000315">
    <property type="entry name" value="Znf_B-box"/>
</dbReference>
<dbReference type="SUPFAM" id="SSF49899">
    <property type="entry name" value="Concanavalin A-like lectins/glucanases"/>
    <property type="match status" value="1"/>
</dbReference>
<keyword evidence="8" id="KW-0479">Metal-binding</keyword>
<dbReference type="Pfam" id="PF13765">
    <property type="entry name" value="PRY"/>
    <property type="match status" value="1"/>
</dbReference>
<evidence type="ECO:0000256" key="13">
    <source>
        <dbReference type="PROSITE-ProRule" id="PRU00024"/>
    </source>
</evidence>
<evidence type="ECO:0000259" key="16">
    <source>
        <dbReference type="PROSITE" id="PS50188"/>
    </source>
</evidence>
<dbReference type="InterPro" id="IPR001841">
    <property type="entry name" value="Znf_RING"/>
</dbReference>
<evidence type="ECO:0000256" key="12">
    <source>
        <dbReference type="ARBA" id="ARBA00023054"/>
    </source>
</evidence>
<evidence type="ECO:0000256" key="8">
    <source>
        <dbReference type="ARBA" id="ARBA00022723"/>
    </source>
</evidence>
<dbReference type="InterPro" id="IPR003877">
    <property type="entry name" value="SPRY_dom"/>
</dbReference>
<dbReference type="GO" id="GO:0008270">
    <property type="term" value="F:zinc ion binding"/>
    <property type="evidence" value="ECO:0007669"/>
    <property type="project" value="UniProtKB-KW"/>
</dbReference>
<dbReference type="SMART" id="SM00336">
    <property type="entry name" value="BBOX"/>
    <property type="match status" value="1"/>
</dbReference>
<feature type="domain" description="RING-type" evidence="14">
    <location>
        <begin position="14"/>
        <end position="54"/>
    </location>
</feature>
<keyword evidence="10" id="KW-0833">Ubl conjugation pathway</keyword>
<gene>
    <name evidence="17" type="ORF">scyTo_0013831</name>
</gene>
<evidence type="ECO:0000256" key="7">
    <source>
        <dbReference type="ARBA" id="ARBA00022679"/>
    </source>
</evidence>
<comment type="caution">
    <text evidence="17">The sequence shown here is derived from an EMBL/GenBank/DDBJ whole genome shotgun (WGS) entry which is preliminary data.</text>
</comment>
<sequence>MASRPEDWTEETICSICLSFFTDPVILDCGHNFCRPCIAQYSEKKEINSCPECREDFPVGNLRVNRALANLAERARKLKLNPGEEASTLQCQEHQEELKLFCETDKKLICVICRDSREHREHHFLPMKEAVEIYKNQIKISLDSLTEKWWEVLEMERQQKQNISKIREQSIGLQSHITLVFAEMHQILTEKEQCFLRDLREEEEKILEQMEENLCEIRENLNSIQEHLLKLEKQLKQKDGILFLKEESSWEMRISDDDSQLSLADDVLSTEKFSSPLHYSMWSDMLDVVNLDSVTLDVETANPRLEVSEDLKSLRLTQTWSSLPETWKRFTHCSCVLGSEGFTSGRHYWEVDVLGNRNWILGVAAKSVKRQEGVKLRPENGFWTIEQFGNQIIINASPESPVCAGQIPGKVGVYLSYESGTVSFYRKDTKSHLHTFPGNQFTEKLYPFFWTGHINKWLSICSGLDTDL</sequence>
<organism evidence="17 18">
    <name type="scientific">Scyliorhinus torazame</name>
    <name type="common">Cloudy catshark</name>
    <name type="synonym">Catulus torazame</name>
    <dbReference type="NCBI Taxonomy" id="75743"/>
    <lineage>
        <taxon>Eukaryota</taxon>
        <taxon>Metazoa</taxon>
        <taxon>Chordata</taxon>
        <taxon>Craniata</taxon>
        <taxon>Vertebrata</taxon>
        <taxon>Chondrichthyes</taxon>
        <taxon>Elasmobranchii</taxon>
        <taxon>Galeomorphii</taxon>
        <taxon>Galeoidea</taxon>
        <taxon>Carcharhiniformes</taxon>
        <taxon>Scyliorhinidae</taxon>
        <taxon>Scyliorhinus</taxon>
    </lineage>
</organism>
<dbReference type="Gene3D" id="2.60.120.920">
    <property type="match status" value="1"/>
</dbReference>
<dbReference type="CDD" id="cd13733">
    <property type="entry name" value="SPRY_PRY_C-I_1"/>
    <property type="match status" value="1"/>
</dbReference>
<dbReference type="AlphaFoldDB" id="A0A401P5S9"/>
<dbReference type="SUPFAM" id="SSF57850">
    <property type="entry name" value="RING/U-box"/>
    <property type="match status" value="1"/>
</dbReference>
<dbReference type="SUPFAM" id="SSF57845">
    <property type="entry name" value="B-box zinc-binding domain"/>
    <property type="match status" value="1"/>
</dbReference>
<keyword evidence="9 13" id="KW-0863">Zinc-finger</keyword>
<dbReference type="SMART" id="SM00184">
    <property type="entry name" value="RING"/>
    <property type="match status" value="1"/>
</dbReference>
<evidence type="ECO:0000313" key="17">
    <source>
        <dbReference type="EMBL" id="GCB68456.1"/>
    </source>
</evidence>
<dbReference type="CDD" id="cd19800">
    <property type="entry name" value="Bbox2_xNF7-like"/>
    <property type="match status" value="1"/>
</dbReference>
<evidence type="ECO:0000256" key="10">
    <source>
        <dbReference type="ARBA" id="ARBA00022786"/>
    </source>
</evidence>
<dbReference type="PANTHER" id="PTHR24103">
    <property type="entry name" value="E3 UBIQUITIN-PROTEIN LIGASE TRIM"/>
    <property type="match status" value="1"/>
</dbReference>
<dbReference type="InterPro" id="IPR003879">
    <property type="entry name" value="Butyrophylin_SPRY"/>
</dbReference>
<keyword evidence="6" id="KW-0963">Cytoplasm</keyword>
<evidence type="ECO:0000256" key="4">
    <source>
        <dbReference type="ARBA" id="ARBA00008518"/>
    </source>
</evidence>
<dbReference type="Gene3D" id="3.30.160.60">
    <property type="entry name" value="Classic Zinc Finger"/>
    <property type="match status" value="1"/>
</dbReference>
<keyword evidence="12" id="KW-0175">Coiled coil</keyword>
<evidence type="ECO:0000313" key="18">
    <source>
        <dbReference type="Proteomes" id="UP000288216"/>
    </source>
</evidence>
<dbReference type="GO" id="GO:0061630">
    <property type="term" value="F:ubiquitin protein ligase activity"/>
    <property type="evidence" value="ECO:0007669"/>
    <property type="project" value="UniProtKB-EC"/>
</dbReference>
<dbReference type="InterPro" id="IPR050143">
    <property type="entry name" value="TRIM/RBCC"/>
</dbReference>
<dbReference type="InterPro" id="IPR006574">
    <property type="entry name" value="PRY"/>
</dbReference>
<dbReference type="InterPro" id="IPR001870">
    <property type="entry name" value="B30.2/SPRY"/>
</dbReference>
<evidence type="ECO:0000256" key="1">
    <source>
        <dbReference type="ARBA" id="ARBA00000900"/>
    </source>
</evidence>
<dbReference type="EC" id="2.3.2.27" evidence="5"/>